<proteinExistence type="predicted"/>
<name>W7X9T1_TETTS</name>
<organism evidence="1 2">
    <name type="scientific">Tetrahymena thermophila (strain SB210)</name>
    <dbReference type="NCBI Taxonomy" id="312017"/>
    <lineage>
        <taxon>Eukaryota</taxon>
        <taxon>Sar</taxon>
        <taxon>Alveolata</taxon>
        <taxon>Ciliophora</taxon>
        <taxon>Intramacronucleata</taxon>
        <taxon>Oligohymenophorea</taxon>
        <taxon>Hymenostomatida</taxon>
        <taxon>Tetrahymenina</taxon>
        <taxon>Tetrahymenidae</taxon>
        <taxon>Tetrahymena</taxon>
    </lineage>
</organism>
<dbReference type="RefSeq" id="XP_012651299.1">
    <property type="nucleotide sequence ID" value="XM_012795845.1"/>
</dbReference>
<evidence type="ECO:0000313" key="1">
    <source>
        <dbReference type="EMBL" id="EWS76175.1"/>
    </source>
</evidence>
<dbReference type="GeneID" id="24441910"/>
<dbReference type="KEGG" id="tet:TTHERM_001204221"/>
<dbReference type="AlphaFoldDB" id="W7X9T1"/>
<dbReference type="EMBL" id="GG662839">
    <property type="protein sequence ID" value="EWS76175.1"/>
    <property type="molecule type" value="Genomic_DNA"/>
</dbReference>
<accession>W7X9T1</accession>
<dbReference type="Proteomes" id="UP000009168">
    <property type="component" value="Unassembled WGS sequence"/>
</dbReference>
<gene>
    <name evidence="1" type="ORF">TTHERM_001204221</name>
</gene>
<dbReference type="InParanoid" id="W7X9T1"/>
<sequence>MKCKVYGCTKCDANQNCYECDQNMELDLNTNQCILMNNVCPFLRNFIQGPPKLKQCQQECSSTFYQNMDALTCEETTKCIQIQESSSFSFEQALIDIQQVNQQQYLVLANGCTFALADKNWKIISLQILQNLPNYDDLYILNGIEDQRKSFIVGDQGGCTAGNKLVVMDFKTLKVLFVQENTIYDYNLLLVDSINQLVFLSTTAYTNTLVWYDAINRKLNSIDISYQQIYLFFQFQNKSQTSYIIQWFDNSFQKTNFLEDRSIEIQKIDQQQDLGNYTFYQFQQRNDYYIAFSYDYLGIFTILKINISSKLISIGGQIEQFQKYLYQNYLVYFSDLLNSIMYLNQKDSNLQILVLNDLSEQIIQRINLTNYQVVNFQVFEDRRSNQTLIFIFSDFFQIMNLTSFLIQQSENQKYVKNFEHMNFNYISQQSQIINVIFQMDNTMDVIVSQQIQQIRLKYNLTDYSYKINYLNPYQSETLYYDKNLIQNQNQLAITLTKKYQKNQFYILDGYQNFLNQTSAIMLIQESVQNYQKIPRINTKILSINQQTSNILQKYQFVQQINNKYILLQQLNGQIIQQYIFDLQQQKCKSVNSIIWSTDLQPQQLTKINK</sequence>
<reference evidence="2" key="1">
    <citation type="journal article" date="2006" name="PLoS Biol.">
        <title>Macronuclear genome sequence of the ciliate Tetrahymena thermophila, a model eukaryote.</title>
        <authorList>
            <person name="Eisen J.A."/>
            <person name="Coyne R.S."/>
            <person name="Wu M."/>
            <person name="Wu D."/>
            <person name="Thiagarajan M."/>
            <person name="Wortman J.R."/>
            <person name="Badger J.H."/>
            <person name="Ren Q."/>
            <person name="Amedeo P."/>
            <person name="Jones K.M."/>
            <person name="Tallon L.J."/>
            <person name="Delcher A.L."/>
            <person name="Salzberg S.L."/>
            <person name="Silva J.C."/>
            <person name="Haas B.J."/>
            <person name="Majoros W.H."/>
            <person name="Farzad M."/>
            <person name="Carlton J.M."/>
            <person name="Smith R.K. Jr."/>
            <person name="Garg J."/>
            <person name="Pearlman R.E."/>
            <person name="Karrer K.M."/>
            <person name="Sun L."/>
            <person name="Manning G."/>
            <person name="Elde N.C."/>
            <person name="Turkewitz A.P."/>
            <person name="Asai D.J."/>
            <person name="Wilkes D.E."/>
            <person name="Wang Y."/>
            <person name="Cai H."/>
            <person name="Collins K."/>
            <person name="Stewart B.A."/>
            <person name="Lee S.R."/>
            <person name="Wilamowska K."/>
            <person name="Weinberg Z."/>
            <person name="Ruzzo W.L."/>
            <person name="Wloga D."/>
            <person name="Gaertig J."/>
            <person name="Frankel J."/>
            <person name="Tsao C.-C."/>
            <person name="Gorovsky M.A."/>
            <person name="Keeling P.J."/>
            <person name="Waller R.F."/>
            <person name="Patron N.J."/>
            <person name="Cherry J.M."/>
            <person name="Stover N.A."/>
            <person name="Krieger C.J."/>
            <person name="del Toro C."/>
            <person name="Ryder H.F."/>
            <person name="Williamson S.C."/>
            <person name="Barbeau R.A."/>
            <person name="Hamilton E.P."/>
            <person name="Orias E."/>
        </authorList>
    </citation>
    <scope>NUCLEOTIDE SEQUENCE [LARGE SCALE GENOMIC DNA]</scope>
    <source>
        <strain evidence="2">SB210</strain>
    </source>
</reference>
<protein>
    <submittedName>
        <fullName evidence="1">Uncharacterized protein</fullName>
    </submittedName>
</protein>
<dbReference type="OrthoDB" id="4062651at2759"/>
<keyword evidence="2" id="KW-1185">Reference proteome</keyword>
<evidence type="ECO:0000313" key="2">
    <source>
        <dbReference type="Proteomes" id="UP000009168"/>
    </source>
</evidence>